<dbReference type="InterPro" id="IPR027417">
    <property type="entry name" value="P-loop_NTPase"/>
</dbReference>
<feature type="domain" description="AAA+ ATPase" evidence="1">
    <location>
        <begin position="15"/>
        <end position="304"/>
    </location>
</feature>
<keyword evidence="3" id="KW-1185">Reference proteome</keyword>
<name>A0ABP7JEL6_9PSEU</name>
<dbReference type="InterPro" id="IPR003959">
    <property type="entry name" value="ATPase_AAA_core"/>
</dbReference>
<evidence type="ECO:0000313" key="3">
    <source>
        <dbReference type="Proteomes" id="UP001501624"/>
    </source>
</evidence>
<dbReference type="RefSeq" id="WP_237338323.1">
    <property type="nucleotide sequence ID" value="NZ_BAABCM010000013.1"/>
</dbReference>
<dbReference type="EMBL" id="BAABCM010000013">
    <property type="protein sequence ID" value="GAA3843082.1"/>
    <property type="molecule type" value="Genomic_DNA"/>
</dbReference>
<dbReference type="PANTHER" id="PTHR43581">
    <property type="entry name" value="ATP/GTP PHOSPHATASE"/>
    <property type="match status" value="1"/>
</dbReference>
<gene>
    <name evidence="2" type="ORF">GCM10022380_71670</name>
</gene>
<organism evidence="2 3">
    <name type="scientific">Amycolatopsis tucumanensis</name>
    <dbReference type="NCBI Taxonomy" id="401106"/>
    <lineage>
        <taxon>Bacteria</taxon>
        <taxon>Bacillati</taxon>
        <taxon>Actinomycetota</taxon>
        <taxon>Actinomycetes</taxon>
        <taxon>Pseudonocardiales</taxon>
        <taxon>Pseudonocardiaceae</taxon>
        <taxon>Amycolatopsis</taxon>
    </lineage>
</organism>
<proteinExistence type="predicted"/>
<dbReference type="PANTHER" id="PTHR43581:SF4">
    <property type="entry name" value="ATP_GTP PHOSPHATASE"/>
    <property type="match status" value="1"/>
</dbReference>
<accession>A0ABP7JEL6</accession>
<dbReference type="InterPro" id="IPR003593">
    <property type="entry name" value="AAA+_ATPase"/>
</dbReference>
<dbReference type="Pfam" id="PF13304">
    <property type="entry name" value="AAA_21"/>
    <property type="match status" value="1"/>
</dbReference>
<reference evidence="3" key="1">
    <citation type="journal article" date="2019" name="Int. J. Syst. Evol. Microbiol.">
        <title>The Global Catalogue of Microorganisms (GCM) 10K type strain sequencing project: providing services to taxonomists for standard genome sequencing and annotation.</title>
        <authorList>
            <consortium name="The Broad Institute Genomics Platform"/>
            <consortium name="The Broad Institute Genome Sequencing Center for Infectious Disease"/>
            <person name="Wu L."/>
            <person name="Ma J."/>
        </authorList>
    </citation>
    <scope>NUCLEOTIDE SEQUENCE [LARGE SCALE GENOMIC DNA]</scope>
    <source>
        <strain evidence="3">JCM 17017</strain>
    </source>
</reference>
<dbReference type="SMART" id="SM00382">
    <property type="entry name" value="AAA"/>
    <property type="match status" value="1"/>
</dbReference>
<evidence type="ECO:0000259" key="1">
    <source>
        <dbReference type="SMART" id="SM00382"/>
    </source>
</evidence>
<dbReference type="Gene3D" id="3.40.50.300">
    <property type="entry name" value="P-loop containing nucleotide triphosphate hydrolases"/>
    <property type="match status" value="1"/>
</dbReference>
<comment type="caution">
    <text evidence="2">The sequence shown here is derived from an EMBL/GenBank/DDBJ whole genome shotgun (WGS) entry which is preliminary data.</text>
</comment>
<dbReference type="SUPFAM" id="SSF52540">
    <property type="entry name" value="P-loop containing nucleoside triphosphate hydrolases"/>
    <property type="match status" value="1"/>
</dbReference>
<dbReference type="Proteomes" id="UP001501624">
    <property type="component" value="Unassembled WGS sequence"/>
</dbReference>
<evidence type="ECO:0000313" key="2">
    <source>
        <dbReference type="EMBL" id="GAA3843082.1"/>
    </source>
</evidence>
<dbReference type="CDD" id="cd00267">
    <property type="entry name" value="ABC_ATPase"/>
    <property type="match status" value="1"/>
</dbReference>
<sequence length="569" mass="62920">MRSVTLTSGKTISLTDGITAIVGPNNAGKSLLLRELQTLMNSQHGVPAYLVQKVVESYDVEFKGSFDEVAIPWIEKRARRRPPGQYNNGAFVEDNFSLLNGGAVTESSLRTAWEQRQLGPLAQVYQLYFGADGRTGMVGNTGAYSLAREEPSNPVQRLYADEALERTVSKVIERAFQTPLYINRAGGSEISVHLGTMINKPTIPPTSEFLDELKNLPLLQDQGDGIRAFVSIMLTIITGQYGFVMIDEPEVFLHPPQAYLLGKMLAERHDEGTQVLLATHSEEVIQGLTSSKAASRNVSIVRLTREGSVNHAAQVSPERVADLANDPVVKHFAILRGLFYEGVVVCESDGDCTYYRAALEAARQDGVSPQERLLFCHCNGKARMYRMVESVRDTKVPVACIVDIDFLQNDNDFTRLLNAYGESAEDFAAPRNIVSAAVEQLGMKIDRSVAKMKINEILAAKNSSTISRGEVDRITEVVAPQSGWKLFKRGGKRLLSGDAAVAFNQLDEKLREIGIFIVAEGELERFHPEVPAKTKASWLQIVLEEEKYRNSPSAIQLTLDVSDWISLRQ</sequence>
<protein>
    <recommendedName>
        <fullName evidence="1">AAA+ ATPase domain-containing protein</fullName>
    </recommendedName>
</protein>
<dbReference type="InterPro" id="IPR051396">
    <property type="entry name" value="Bact_Antivir_Def_Nuclease"/>
</dbReference>